<keyword evidence="2 8" id="KW-0808">Transferase</keyword>
<dbReference type="SUPFAM" id="SSF52540">
    <property type="entry name" value="P-loop containing nucleoside triphosphate hydrolases"/>
    <property type="match status" value="2"/>
</dbReference>
<proteinExistence type="inferred from homology"/>
<evidence type="ECO:0000256" key="2">
    <source>
        <dbReference type="ARBA" id="ARBA00022679"/>
    </source>
</evidence>
<keyword evidence="5" id="KW-0863">Zinc-finger</keyword>
<evidence type="ECO:0000256" key="5">
    <source>
        <dbReference type="ARBA" id="ARBA00022771"/>
    </source>
</evidence>
<protein>
    <recommendedName>
        <fullName evidence="9">C2H2-type domain-containing protein</fullName>
    </recommendedName>
</protein>
<dbReference type="InterPro" id="IPR003604">
    <property type="entry name" value="Matrin/U1-like-C_Znf_C2H2"/>
</dbReference>
<evidence type="ECO:0000256" key="8">
    <source>
        <dbReference type="RuleBase" id="RU003785"/>
    </source>
</evidence>
<dbReference type="GO" id="GO:0008270">
    <property type="term" value="F:zinc ion binding"/>
    <property type="evidence" value="ECO:0007669"/>
    <property type="project" value="UniProtKB-KW"/>
</dbReference>
<dbReference type="Pfam" id="PF12171">
    <property type="entry name" value="zf-C2H2_jaz"/>
    <property type="match status" value="1"/>
</dbReference>
<evidence type="ECO:0000256" key="6">
    <source>
        <dbReference type="ARBA" id="ARBA00022833"/>
    </source>
</evidence>
<dbReference type="SMART" id="SM00451">
    <property type="entry name" value="ZnF_U1"/>
    <property type="match status" value="1"/>
</dbReference>
<dbReference type="GO" id="GO:0052381">
    <property type="term" value="F:tRNA dimethylallyltransferase activity"/>
    <property type="evidence" value="ECO:0007669"/>
    <property type="project" value="InterPro"/>
</dbReference>
<dbReference type="InterPro" id="IPR039657">
    <property type="entry name" value="Dimethylallyltransferase"/>
</dbReference>
<keyword evidence="11" id="KW-1185">Reference proteome</keyword>
<comment type="caution">
    <text evidence="10">The sequence shown here is derived from an EMBL/GenBank/DDBJ whole genome shotgun (WGS) entry which is preliminary data.</text>
</comment>
<dbReference type="InterPro" id="IPR013087">
    <property type="entry name" value="Znf_C2H2_type"/>
</dbReference>
<dbReference type="HAMAP" id="MF_00185">
    <property type="entry name" value="IPP_trans"/>
    <property type="match status" value="1"/>
</dbReference>
<keyword evidence="3" id="KW-0479">Metal-binding</keyword>
<keyword evidence="6" id="KW-0862">Zinc</keyword>
<evidence type="ECO:0000313" key="11">
    <source>
        <dbReference type="Proteomes" id="UP001152888"/>
    </source>
</evidence>
<name>A0A9P0KLV7_ACAOB</name>
<reference evidence="10" key="1">
    <citation type="submission" date="2022-03" db="EMBL/GenBank/DDBJ databases">
        <authorList>
            <person name="Sayadi A."/>
        </authorList>
    </citation>
    <scope>NUCLEOTIDE SEQUENCE</scope>
</reference>
<dbReference type="InterPro" id="IPR018022">
    <property type="entry name" value="IPT"/>
</dbReference>
<evidence type="ECO:0000256" key="4">
    <source>
        <dbReference type="ARBA" id="ARBA00022741"/>
    </source>
</evidence>
<dbReference type="GO" id="GO:0003676">
    <property type="term" value="F:nucleic acid binding"/>
    <property type="evidence" value="ECO:0007669"/>
    <property type="project" value="InterPro"/>
</dbReference>
<accession>A0A9P0KLV7</accession>
<dbReference type="SUPFAM" id="SSF57667">
    <property type="entry name" value="beta-beta-alpha zinc fingers"/>
    <property type="match status" value="1"/>
</dbReference>
<dbReference type="NCBIfam" id="TIGR00174">
    <property type="entry name" value="miaA"/>
    <property type="match status" value="1"/>
</dbReference>
<dbReference type="Gene3D" id="1.10.20.140">
    <property type="match status" value="1"/>
</dbReference>
<dbReference type="PANTHER" id="PTHR11088">
    <property type="entry name" value="TRNA DIMETHYLALLYLTRANSFERASE"/>
    <property type="match status" value="1"/>
</dbReference>
<dbReference type="Gene3D" id="3.30.160.60">
    <property type="entry name" value="Classic Zinc Finger"/>
    <property type="match status" value="1"/>
</dbReference>
<dbReference type="Gene3D" id="3.40.50.300">
    <property type="entry name" value="P-loop containing nucleotide triphosphate hydrolases"/>
    <property type="match status" value="1"/>
</dbReference>
<gene>
    <name evidence="10" type="ORF">ACAOBT_LOCUS11742</name>
</gene>
<dbReference type="Pfam" id="PF01715">
    <property type="entry name" value="IPPT"/>
    <property type="match status" value="1"/>
</dbReference>
<evidence type="ECO:0000256" key="1">
    <source>
        <dbReference type="ARBA" id="ARBA00005842"/>
    </source>
</evidence>
<dbReference type="Proteomes" id="UP001152888">
    <property type="component" value="Unassembled WGS sequence"/>
</dbReference>
<dbReference type="AlphaFoldDB" id="A0A9P0KLV7"/>
<dbReference type="EMBL" id="CAKOFQ010006838">
    <property type="protein sequence ID" value="CAH1975705.1"/>
    <property type="molecule type" value="Genomic_DNA"/>
</dbReference>
<dbReference type="PANTHER" id="PTHR11088:SF89">
    <property type="entry name" value="TRNA DIMETHYLALLYLTRANSFERASE"/>
    <property type="match status" value="1"/>
</dbReference>
<dbReference type="OrthoDB" id="775260at2759"/>
<dbReference type="InterPro" id="IPR036236">
    <property type="entry name" value="Znf_C2H2_sf"/>
</dbReference>
<keyword evidence="7 8" id="KW-0067">ATP-binding</keyword>
<dbReference type="PROSITE" id="PS00028">
    <property type="entry name" value="ZINC_FINGER_C2H2_1"/>
    <property type="match status" value="1"/>
</dbReference>
<organism evidence="10 11">
    <name type="scientific">Acanthoscelides obtectus</name>
    <name type="common">Bean weevil</name>
    <name type="synonym">Bruchus obtectus</name>
    <dbReference type="NCBI Taxonomy" id="200917"/>
    <lineage>
        <taxon>Eukaryota</taxon>
        <taxon>Metazoa</taxon>
        <taxon>Ecdysozoa</taxon>
        <taxon>Arthropoda</taxon>
        <taxon>Hexapoda</taxon>
        <taxon>Insecta</taxon>
        <taxon>Pterygota</taxon>
        <taxon>Neoptera</taxon>
        <taxon>Endopterygota</taxon>
        <taxon>Coleoptera</taxon>
        <taxon>Polyphaga</taxon>
        <taxon>Cucujiformia</taxon>
        <taxon>Chrysomeloidea</taxon>
        <taxon>Chrysomelidae</taxon>
        <taxon>Bruchinae</taxon>
        <taxon>Bruchini</taxon>
        <taxon>Acanthoscelides</taxon>
    </lineage>
</organism>
<keyword evidence="4 8" id="KW-0547">Nucleotide-binding</keyword>
<dbReference type="GO" id="GO:0006400">
    <property type="term" value="P:tRNA modification"/>
    <property type="evidence" value="ECO:0007669"/>
    <property type="project" value="TreeGrafter"/>
</dbReference>
<dbReference type="GO" id="GO:0005524">
    <property type="term" value="F:ATP binding"/>
    <property type="evidence" value="ECO:0007669"/>
    <property type="project" value="UniProtKB-KW"/>
</dbReference>
<evidence type="ECO:0000313" key="10">
    <source>
        <dbReference type="EMBL" id="CAH1975705.1"/>
    </source>
</evidence>
<evidence type="ECO:0000256" key="3">
    <source>
        <dbReference type="ARBA" id="ARBA00022723"/>
    </source>
</evidence>
<evidence type="ECO:0000256" key="7">
    <source>
        <dbReference type="ARBA" id="ARBA00022840"/>
    </source>
</evidence>
<comment type="similarity">
    <text evidence="1 8">Belongs to the IPP transferase family.</text>
</comment>
<feature type="domain" description="C2H2-type" evidence="9">
    <location>
        <begin position="382"/>
        <end position="404"/>
    </location>
</feature>
<sequence length="418" mass="47651">MIGLKRNLPLVVILGSTGSGKTKLSLELAQKFDGEIVGADSMQIYKGLDISTAKATPQEQSVAPHHLIDILDPHETFTVTQYRNKALNVIQDILDRNKLPIVVGGTNYYIEALLWKILIDNDQYVNTHGILPHNEHELPSEVLHQKLKDLDPKMAMRLHPNNKRKIIRALEIIYDKGQKVSDILAEQQSARDASTSGGGLRFTNAIVLWLQCVQDVLDDRLNKRVDSMMEQGLVNELLEFHHKYNQERLNTNVDPDYTKGIYQAIGFKEFHNYLMLSNKEQCSSEGKSESSKAVEQLKLVTRRFARKQKRWVSNRFLGRSDRQVPPVYGLDTSDVSKFEECVTKVAEEIVRSYIYNEQCPHEPLPKKINKSVPNSLCNTYTCSTCDRVFIGQLQWEAHLKSSRHRKVAAKKETPLSKS</sequence>
<dbReference type="InterPro" id="IPR027417">
    <property type="entry name" value="P-loop_NTPase"/>
</dbReference>
<evidence type="ECO:0000259" key="9">
    <source>
        <dbReference type="PROSITE" id="PS00028"/>
    </source>
</evidence>
<dbReference type="InterPro" id="IPR022755">
    <property type="entry name" value="Znf_C2H2_jaz"/>
</dbReference>
<dbReference type="GO" id="GO:0005739">
    <property type="term" value="C:mitochondrion"/>
    <property type="evidence" value="ECO:0007669"/>
    <property type="project" value="TreeGrafter"/>
</dbReference>